<name>A0A835CFF2_9FABA</name>
<evidence type="ECO:0000313" key="2">
    <source>
        <dbReference type="Proteomes" id="UP000634136"/>
    </source>
</evidence>
<reference evidence="1" key="1">
    <citation type="submission" date="2020-09" db="EMBL/GenBank/DDBJ databases">
        <title>Genome-Enabled Discovery of Anthraquinone Biosynthesis in Senna tora.</title>
        <authorList>
            <person name="Kang S.-H."/>
            <person name="Pandey R.P."/>
            <person name="Lee C.-M."/>
            <person name="Sim J.-S."/>
            <person name="Jeong J.-T."/>
            <person name="Choi B.-S."/>
            <person name="Jung M."/>
            <person name="Ginzburg D."/>
            <person name="Zhao K."/>
            <person name="Won S.Y."/>
            <person name="Oh T.-J."/>
            <person name="Yu Y."/>
            <person name="Kim N.-H."/>
            <person name="Lee O.R."/>
            <person name="Lee T.-H."/>
            <person name="Bashyal P."/>
            <person name="Kim T.-S."/>
            <person name="Lee W.-H."/>
            <person name="Kawkins C."/>
            <person name="Kim C.-K."/>
            <person name="Kim J.S."/>
            <person name="Ahn B.O."/>
            <person name="Rhee S.Y."/>
            <person name="Sohng J.K."/>
        </authorList>
    </citation>
    <scope>NUCLEOTIDE SEQUENCE</scope>
    <source>
        <tissue evidence="1">Leaf</tissue>
    </source>
</reference>
<comment type="caution">
    <text evidence="1">The sequence shown here is derived from an EMBL/GenBank/DDBJ whole genome shotgun (WGS) entry which is preliminary data.</text>
</comment>
<dbReference type="AlphaFoldDB" id="A0A835CFF2"/>
<gene>
    <name evidence="1" type="ORF">G2W53_007177</name>
</gene>
<accession>A0A835CFF2</accession>
<dbReference type="Proteomes" id="UP000634136">
    <property type="component" value="Unassembled WGS sequence"/>
</dbReference>
<evidence type="ECO:0000313" key="1">
    <source>
        <dbReference type="EMBL" id="KAF7838695.1"/>
    </source>
</evidence>
<sequence>MYQFYSPITLHPGHAGDLAPKGNSLPGARPNELYGKHSRDSFPVTNPIADITPISHPTTRRVAFSAYVGDRVWNSASQHCGDHYAKSSVAPTTS</sequence>
<organism evidence="1 2">
    <name type="scientific">Senna tora</name>
    <dbReference type="NCBI Taxonomy" id="362788"/>
    <lineage>
        <taxon>Eukaryota</taxon>
        <taxon>Viridiplantae</taxon>
        <taxon>Streptophyta</taxon>
        <taxon>Embryophyta</taxon>
        <taxon>Tracheophyta</taxon>
        <taxon>Spermatophyta</taxon>
        <taxon>Magnoliopsida</taxon>
        <taxon>eudicotyledons</taxon>
        <taxon>Gunneridae</taxon>
        <taxon>Pentapetalae</taxon>
        <taxon>rosids</taxon>
        <taxon>fabids</taxon>
        <taxon>Fabales</taxon>
        <taxon>Fabaceae</taxon>
        <taxon>Caesalpinioideae</taxon>
        <taxon>Cassia clade</taxon>
        <taxon>Senna</taxon>
    </lineage>
</organism>
<keyword evidence="2" id="KW-1185">Reference proteome</keyword>
<proteinExistence type="predicted"/>
<dbReference type="EMBL" id="JAAIUW010000003">
    <property type="protein sequence ID" value="KAF7838695.1"/>
    <property type="molecule type" value="Genomic_DNA"/>
</dbReference>
<protein>
    <submittedName>
        <fullName evidence="1">Uncharacterized protein</fullName>
    </submittedName>
</protein>